<proteinExistence type="predicted"/>
<evidence type="ECO:0000313" key="2">
    <source>
        <dbReference type="Proteomes" id="UP001642540"/>
    </source>
</evidence>
<sequence length="611" mass="69866">MAKRKARPASKAAAPALKKRKLNVSNEKVVPVAVKIEPIATRSASRKSAAAAGTTGVHPLLIDHILETVFEHLFWPNSKYPYVEGTYVCVEEVKKSRMVCKQWNEAATKLFRRGRSPSMFGNAAAGSNPITKTYDLGMHSFLDIMKSSSLIPVQRYVIGSNFFVKQNQRLMKDFMRICGPSATELRFYFDYGSTMNFTRRSFPDLKLPKLKSLLFNCGNYRGRNCTSQTYEIPYLVEVVLGAAERLQEFRFEFAPRDVKWQSVVVRRFAEIIPNRIPKSVKILRLDMWLNDNHLNTLADAGLELQEFQFDCHCAVGKDVIRKFFEKQSRTLKVLKILNSDPTCSISVDFPRFDQLRQMELQGANISPFSYPDTFPKLETLNLSEWKTEKTVTQLLQLSKKASSLREIFFPSRFPQASLVRKAAQCFPNIKSVHIAPSPDIAESLQEAFVYLPDIEELYVSFPFLLDNELNVDSLFSGVSELDCRRILKHRNFDNVNVRDVQKKPSITNLKKLKKLVIDDSASDIILTDFSAHFSFMKMDSLKELQTSRFRMSSKYVDLLRNKLALKLTEDDYSDYSSDDSVDSDGWNSDSSGEELEIIPFLGFGFNVFFIH</sequence>
<accession>A0ABP1QH96</accession>
<name>A0ABP1QH96_9HEXA</name>
<dbReference type="InterPro" id="IPR032675">
    <property type="entry name" value="LRR_dom_sf"/>
</dbReference>
<evidence type="ECO:0008006" key="3">
    <source>
        <dbReference type="Google" id="ProtNLM"/>
    </source>
</evidence>
<evidence type="ECO:0000313" key="1">
    <source>
        <dbReference type="EMBL" id="CAL8103269.1"/>
    </source>
</evidence>
<dbReference type="SUPFAM" id="SSF52047">
    <property type="entry name" value="RNI-like"/>
    <property type="match status" value="1"/>
</dbReference>
<keyword evidence="2" id="KW-1185">Reference proteome</keyword>
<comment type="caution">
    <text evidence="1">The sequence shown here is derived from an EMBL/GenBank/DDBJ whole genome shotgun (WGS) entry which is preliminary data.</text>
</comment>
<gene>
    <name evidence="1" type="ORF">ODALV1_LOCUS11399</name>
</gene>
<dbReference type="EMBL" id="CAXLJM020000034">
    <property type="protein sequence ID" value="CAL8103269.1"/>
    <property type="molecule type" value="Genomic_DNA"/>
</dbReference>
<dbReference type="Proteomes" id="UP001642540">
    <property type="component" value="Unassembled WGS sequence"/>
</dbReference>
<organism evidence="1 2">
    <name type="scientific">Orchesella dallaii</name>
    <dbReference type="NCBI Taxonomy" id="48710"/>
    <lineage>
        <taxon>Eukaryota</taxon>
        <taxon>Metazoa</taxon>
        <taxon>Ecdysozoa</taxon>
        <taxon>Arthropoda</taxon>
        <taxon>Hexapoda</taxon>
        <taxon>Collembola</taxon>
        <taxon>Entomobryomorpha</taxon>
        <taxon>Entomobryoidea</taxon>
        <taxon>Orchesellidae</taxon>
        <taxon>Orchesellinae</taxon>
        <taxon>Orchesella</taxon>
    </lineage>
</organism>
<dbReference type="Gene3D" id="3.80.10.10">
    <property type="entry name" value="Ribonuclease Inhibitor"/>
    <property type="match status" value="1"/>
</dbReference>
<reference evidence="1 2" key="1">
    <citation type="submission" date="2024-08" db="EMBL/GenBank/DDBJ databases">
        <authorList>
            <person name="Cucini C."/>
            <person name="Frati F."/>
        </authorList>
    </citation>
    <scope>NUCLEOTIDE SEQUENCE [LARGE SCALE GENOMIC DNA]</scope>
</reference>
<protein>
    <recommendedName>
        <fullName evidence="3">F-box domain-containing protein</fullName>
    </recommendedName>
</protein>